<evidence type="ECO:0000256" key="1">
    <source>
        <dbReference type="SAM" id="MobiDB-lite"/>
    </source>
</evidence>
<name>A0A1B2ESE2_9HYPH</name>
<dbReference type="AlphaFoldDB" id="A0A1B2ESE2"/>
<dbReference type="SUPFAM" id="SSF53649">
    <property type="entry name" value="Alkaline phosphatase-like"/>
    <property type="match status" value="1"/>
</dbReference>
<dbReference type="KEGG" id="moc:BB934_32140"/>
<dbReference type="InterPro" id="IPR017850">
    <property type="entry name" value="Alkaline_phosphatase_core_sf"/>
</dbReference>
<proteinExistence type="predicted"/>
<sequence length="93" mass="10562">MSQPSRRLVSVRANSPRGLLRTSRDGRIEGTGPLNRKRMETIDDETNAAMDFMERQVRANRPFISWINTTRMHAFTHVQPSMQGQSGMSTPMA</sequence>
<feature type="region of interest" description="Disordered" evidence="1">
    <location>
        <begin position="1"/>
        <end position="34"/>
    </location>
</feature>
<accession>A0A1B2ESE2</accession>
<organism evidence="2">
    <name type="scientific">Microvirga ossetica</name>
    <dbReference type="NCBI Taxonomy" id="1882682"/>
    <lineage>
        <taxon>Bacteria</taxon>
        <taxon>Pseudomonadati</taxon>
        <taxon>Pseudomonadota</taxon>
        <taxon>Alphaproteobacteria</taxon>
        <taxon>Hyphomicrobiales</taxon>
        <taxon>Methylobacteriaceae</taxon>
        <taxon>Microvirga</taxon>
    </lineage>
</organism>
<reference evidence="2" key="1">
    <citation type="submission" date="2016-07" db="EMBL/GenBank/DDBJ databases">
        <title>Microvirga ossetica sp. nov. a new species of rhizobia isolated from root nodules of the legume species Vicia alpestris Steven originated from North Ossetia region in the Caucasus.</title>
        <authorList>
            <person name="Safronova V.I."/>
            <person name="Kuznetsova I.G."/>
            <person name="Sazanova A.L."/>
            <person name="Belimov A."/>
            <person name="Andronov E."/>
            <person name="Osledkin Y.S."/>
            <person name="Onishchuk O.P."/>
            <person name="Kurchak O.N."/>
            <person name="Shaposhnikov A.I."/>
            <person name="Willems A."/>
            <person name="Tikhonovich I.A."/>
        </authorList>
    </citation>
    <scope>NUCLEOTIDE SEQUENCE [LARGE SCALE GENOMIC DNA]</scope>
    <source>
        <strain evidence="2">V5/3M</strain>
        <plasmid evidence="2">unnamed1</plasmid>
    </source>
</reference>
<protein>
    <submittedName>
        <fullName evidence="2">Uncharacterized protein</fullName>
    </submittedName>
</protein>
<dbReference type="OrthoDB" id="9803751at2"/>
<evidence type="ECO:0000313" key="2">
    <source>
        <dbReference type="EMBL" id="ANY82881.1"/>
    </source>
</evidence>
<geneLocation type="plasmid" evidence="2">
    <name>unnamed1</name>
</geneLocation>
<gene>
    <name evidence="2" type="ORF">BB934_32140</name>
</gene>
<dbReference type="EMBL" id="CP016617">
    <property type="protein sequence ID" value="ANY82881.1"/>
    <property type="molecule type" value="Genomic_DNA"/>
</dbReference>
<keyword evidence="2" id="KW-0614">Plasmid</keyword>